<dbReference type="Pfam" id="PF04851">
    <property type="entry name" value="ResIII"/>
    <property type="match status" value="1"/>
</dbReference>
<dbReference type="InterPro" id="IPR027417">
    <property type="entry name" value="P-loop_NTPase"/>
</dbReference>
<keyword evidence="4" id="KW-0255">Endonuclease</keyword>
<dbReference type="EMBL" id="QSES01000037">
    <property type="protein sequence ID" value="RGZ88498.1"/>
    <property type="molecule type" value="Genomic_DNA"/>
</dbReference>
<dbReference type="GO" id="GO:0003677">
    <property type="term" value="F:DNA binding"/>
    <property type="evidence" value="ECO:0007669"/>
    <property type="project" value="InterPro"/>
</dbReference>
<gene>
    <name evidence="5" type="ORF">DW912_00305</name>
    <name evidence="4" type="ORF">DW967_14790</name>
    <name evidence="3" type="ORF">LK487_07155</name>
</gene>
<reference evidence="6 7" key="1">
    <citation type="submission" date="2018-08" db="EMBL/GenBank/DDBJ databases">
        <title>A genome reference for cultivated species of the human gut microbiota.</title>
        <authorList>
            <person name="Zou Y."/>
            <person name="Xue W."/>
            <person name="Luo G."/>
        </authorList>
    </citation>
    <scope>NUCLEOTIDE SEQUENCE [LARGE SCALE GENOMIC DNA]</scope>
    <source>
        <strain evidence="5 7">AM42-17AT</strain>
        <strain evidence="4 6">AM47-6BH</strain>
    </source>
</reference>
<dbReference type="GO" id="GO:0005829">
    <property type="term" value="C:cytosol"/>
    <property type="evidence" value="ECO:0007669"/>
    <property type="project" value="TreeGrafter"/>
</dbReference>
<evidence type="ECO:0000256" key="1">
    <source>
        <dbReference type="SAM" id="MobiDB-lite"/>
    </source>
</evidence>
<evidence type="ECO:0000313" key="4">
    <source>
        <dbReference type="EMBL" id="RGZ88498.1"/>
    </source>
</evidence>
<dbReference type="GO" id="GO:0016787">
    <property type="term" value="F:hydrolase activity"/>
    <property type="evidence" value="ECO:0007669"/>
    <property type="project" value="InterPro"/>
</dbReference>
<evidence type="ECO:0000313" key="3">
    <source>
        <dbReference type="EMBL" id="MCC2746810.1"/>
    </source>
</evidence>
<organism evidence="4 6">
    <name type="scientific">Agathobacter rectalis</name>
    <dbReference type="NCBI Taxonomy" id="39491"/>
    <lineage>
        <taxon>Bacteria</taxon>
        <taxon>Bacillati</taxon>
        <taxon>Bacillota</taxon>
        <taxon>Clostridia</taxon>
        <taxon>Lachnospirales</taxon>
        <taxon>Lachnospiraceae</taxon>
        <taxon>Agathobacter</taxon>
    </lineage>
</organism>
<keyword evidence="4" id="KW-0378">Hydrolase</keyword>
<dbReference type="InterPro" id="IPR006935">
    <property type="entry name" value="Helicase/UvrB_N"/>
</dbReference>
<evidence type="ECO:0000259" key="2">
    <source>
        <dbReference type="Pfam" id="PF04851"/>
    </source>
</evidence>
<dbReference type="AlphaFoldDB" id="A0A413Q3J5"/>
<feature type="domain" description="Helicase/UvrB N-terminal" evidence="2">
    <location>
        <begin position="1"/>
        <end position="245"/>
    </location>
</feature>
<reference evidence="3" key="2">
    <citation type="submission" date="2021-10" db="EMBL/GenBank/DDBJ databases">
        <title>Collection of gut derived symbiotic bacterial strains cultured from healthy donors.</title>
        <authorList>
            <person name="Lin H."/>
            <person name="Littmann E."/>
            <person name="Claire K."/>
            <person name="Pamer E."/>
        </authorList>
    </citation>
    <scope>NUCLEOTIDE SEQUENCE</scope>
    <source>
        <strain evidence="3">MSK.22.92</strain>
    </source>
</reference>
<dbReference type="Gene3D" id="3.40.50.300">
    <property type="entry name" value="P-loop containing nucleotide triphosphate hydrolases"/>
    <property type="match status" value="2"/>
</dbReference>
<keyword evidence="4" id="KW-0540">Nuclease</keyword>
<protein>
    <submittedName>
        <fullName evidence="3">DEAD/DEAH box helicase family protein</fullName>
    </submittedName>
    <submittedName>
        <fullName evidence="4">Restriction endonuclease</fullName>
    </submittedName>
</protein>
<dbReference type="EMBL" id="JAJFBX010000008">
    <property type="protein sequence ID" value="MCC2746810.1"/>
    <property type="molecule type" value="Genomic_DNA"/>
</dbReference>
<evidence type="ECO:0000313" key="6">
    <source>
        <dbReference type="Proteomes" id="UP000283721"/>
    </source>
</evidence>
<dbReference type="GO" id="GO:0004386">
    <property type="term" value="F:helicase activity"/>
    <property type="evidence" value="ECO:0007669"/>
    <property type="project" value="UniProtKB-KW"/>
</dbReference>
<dbReference type="Proteomes" id="UP000286220">
    <property type="component" value="Unassembled WGS sequence"/>
</dbReference>
<feature type="region of interest" description="Disordered" evidence="1">
    <location>
        <begin position="465"/>
        <end position="485"/>
    </location>
</feature>
<name>A0A413Q3J5_9FIRM</name>
<evidence type="ECO:0000313" key="5">
    <source>
        <dbReference type="EMBL" id="RHA94543.1"/>
    </source>
</evidence>
<dbReference type="RefSeq" id="WP_118332547.1">
    <property type="nucleotide sequence ID" value="NZ_JAAISB010000013.1"/>
</dbReference>
<dbReference type="GO" id="GO:0005524">
    <property type="term" value="F:ATP binding"/>
    <property type="evidence" value="ECO:0007669"/>
    <property type="project" value="InterPro"/>
</dbReference>
<accession>A0A413Q3J5</accession>
<dbReference type="CDD" id="cd18785">
    <property type="entry name" value="SF2_C"/>
    <property type="match status" value="1"/>
</dbReference>
<keyword evidence="3" id="KW-0347">Helicase</keyword>
<keyword evidence="3" id="KW-0547">Nucleotide-binding</keyword>
<dbReference type="PANTHER" id="PTHR47396:SF1">
    <property type="entry name" value="ATP-DEPENDENT HELICASE IRC3-RELATED"/>
    <property type="match status" value="1"/>
</dbReference>
<dbReference type="PANTHER" id="PTHR47396">
    <property type="entry name" value="TYPE I RESTRICTION ENZYME ECOKI R PROTEIN"/>
    <property type="match status" value="1"/>
</dbReference>
<comment type="caution">
    <text evidence="4">The sequence shown here is derived from an EMBL/GenBank/DDBJ whole genome shotgun (WGS) entry which is preliminary data.</text>
</comment>
<dbReference type="GO" id="GO:0004519">
    <property type="term" value="F:endonuclease activity"/>
    <property type="evidence" value="ECO:0007669"/>
    <property type="project" value="UniProtKB-KW"/>
</dbReference>
<dbReference type="InterPro" id="IPR050742">
    <property type="entry name" value="Helicase_Restrict-Modif_Enz"/>
</dbReference>
<sequence length="887" mass="100897">MELKKYQLQVIKDLDRFLELLIEKQNISKAYNALWNEKGINVGIDGMPPYNPELAGVPQVCFKVPTGGGKTFLAANSLKPIFASMPHIHPKAVVWLVPSDAILSQTYKTLTDKNHDYRKKIDVDFGNKVEIYSKQQLLNGQNFNPTSVSDNLSIFVLSYDSFRTSKKDGRKAYQENGSLLPFVRFKQDSSTLLEDIDETALIQVIRKLNPVVIVDESHHATSKLSKEMLQNFNPSFVLDLTATPKKGSNIISFVDARQLKAENMVKLPVIVYNRKSQEDVFISAVSLRRKLELEAVQGQKNGGKYIRPIVLFQAQPKNNADSTTYEKIKHTLMEMGIPESEIAIKTADKDELKNIDLSSSDCNIRYIITINALKEGWDCPFAYILATVANRTSSIDVEQILGRILRLPNTKKNESEVLNLSYVITSSNAFYATLDKVVVGLNAAGFTSKDYRVDDCEDVVDERQTKQEANGQTELPLDNIQVGNNDKDTDELDGLNVELMKIQLETLENESAETGTEDSSVSSKAINDMLEHAKSQNELYRQEFQETEGNYVPVPPEVGDKIKHYKLNQLFADEASSMEIPQFMIETGRSLFSEHVQQPLSKENLYAGFSLLDKDTAIDFDSVDSEIARIDIDDSDAMPKAWKLQGFDNQNVKKWFDEQPSDRKIRLCKDMIIKKLSKNNAVNDRDLGIYVDRIIQNLTEDQLTDMEQTPGIYVLKINKKVNSLLNEYAKKMFYEWVEQDKISCLPSYKLPREISPTNTIASIPKSLYSEEENFDTEYERKVVMELSSLNNVRWWHRNIARKGFSINGAINAYPDLMVKTESGKLLLIETKGDQLENSESKEKAETGAKWAEMAGRMYKYYMVFETKNPGYNGAYSYEEFMRIVKEL</sequence>
<dbReference type="Proteomes" id="UP000283721">
    <property type="component" value="Unassembled WGS sequence"/>
</dbReference>
<dbReference type="SUPFAM" id="SSF52540">
    <property type="entry name" value="P-loop containing nucleoside triphosphate hydrolases"/>
    <property type="match status" value="2"/>
</dbReference>
<keyword evidence="3" id="KW-0067">ATP-binding</keyword>
<dbReference type="Proteomes" id="UP001197847">
    <property type="component" value="Unassembled WGS sequence"/>
</dbReference>
<proteinExistence type="predicted"/>
<evidence type="ECO:0000313" key="7">
    <source>
        <dbReference type="Proteomes" id="UP000286220"/>
    </source>
</evidence>
<dbReference type="EMBL" id="QSFZ01000001">
    <property type="protein sequence ID" value="RHA94543.1"/>
    <property type="molecule type" value="Genomic_DNA"/>
</dbReference>